<dbReference type="EMBL" id="QQZY01000001">
    <property type="protein sequence ID" value="RDI75939.1"/>
    <property type="molecule type" value="Genomic_DNA"/>
</dbReference>
<comment type="caution">
    <text evidence="2">The sequence shown here is derived from an EMBL/GenBank/DDBJ whole genome shotgun (WGS) entry which is preliminary data.</text>
</comment>
<gene>
    <name evidence="2" type="ORF">Gocc_0358</name>
</gene>
<evidence type="ECO:0000313" key="2">
    <source>
        <dbReference type="EMBL" id="RDI75939.1"/>
    </source>
</evidence>
<accession>A0A7M2Z1E7</accession>
<proteinExistence type="predicted"/>
<keyword evidence="1" id="KW-0732">Signal</keyword>
<name>A0A7M2Z1E7_9ACTN</name>
<dbReference type="AlphaFoldDB" id="A0A7M2Z1E7"/>
<organism evidence="2 3">
    <name type="scientific">Gaiella occulta</name>
    <dbReference type="NCBI Taxonomy" id="1002870"/>
    <lineage>
        <taxon>Bacteria</taxon>
        <taxon>Bacillati</taxon>
        <taxon>Actinomycetota</taxon>
        <taxon>Thermoleophilia</taxon>
        <taxon>Gaiellales</taxon>
        <taxon>Gaiellaceae</taxon>
        <taxon>Gaiella</taxon>
    </lineage>
</organism>
<evidence type="ECO:0000256" key="1">
    <source>
        <dbReference type="SAM" id="SignalP"/>
    </source>
</evidence>
<dbReference type="RefSeq" id="WP_114794813.1">
    <property type="nucleotide sequence ID" value="NZ_QQZY01000001.1"/>
</dbReference>
<sequence>MKRSKIALLGCTLAMASVAAAAEAGRAGYGPAPATGPAGSGAFSQVLASATRSSSGGSLTARTGSTSVAVAIPAGALQSPVQLTLVGADNTRRARLPGQAHASIAVRAATTEGMPIQGRISARPMTVTLKNPAVKPGDRVVGWSAAKRAFVAIPSRLVRFARGSVTIQFNRPSEFAVLAAR</sequence>
<protein>
    <submittedName>
        <fullName evidence="2">Uncharacterized protein</fullName>
    </submittedName>
</protein>
<reference evidence="3" key="2">
    <citation type="journal article" date="2019" name="MicrobiologyOpen">
        <title>High-quality draft genome sequence of Gaiella occulta isolated from a 150 meter deep mineral water borehole and comparison with the genome sequences of other deep-branching lineages of the phylum Actinobacteria.</title>
        <authorList>
            <person name="Severino R."/>
            <person name="Froufe H.J.C."/>
            <person name="Barroso C."/>
            <person name="Albuquerque L."/>
            <person name="Lobo-da-Cunha A."/>
            <person name="da Costa M.S."/>
            <person name="Egas C."/>
        </authorList>
    </citation>
    <scope>NUCLEOTIDE SEQUENCE [LARGE SCALE GENOMIC DNA]</scope>
    <source>
        <strain evidence="3">F2-233</strain>
    </source>
</reference>
<keyword evidence="3" id="KW-1185">Reference proteome</keyword>
<evidence type="ECO:0000313" key="3">
    <source>
        <dbReference type="Proteomes" id="UP000254134"/>
    </source>
</evidence>
<reference evidence="2 3" key="1">
    <citation type="submission" date="2018-07" db="EMBL/GenBank/DDBJ databases">
        <title>High-quality-draft genome sequence of Gaiella occulta.</title>
        <authorList>
            <person name="Severino R."/>
            <person name="Froufe H.J.C."/>
            <person name="Rainey F.A."/>
            <person name="Barroso C."/>
            <person name="Albuquerque L."/>
            <person name="Lobo-Da-Cunha A."/>
            <person name="Da Costa M.S."/>
            <person name="Egas C."/>
        </authorList>
    </citation>
    <scope>NUCLEOTIDE SEQUENCE [LARGE SCALE GENOMIC DNA]</scope>
    <source>
        <strain evidence="2 3">F2-233</strain>
    </source>
</reference>
<feature type="chain" id="PRO_5029833733" evidence="1">
    <location>
        <begin position="22"/>
        <end position="181"/>
    </location>
</feature>
<feature type="signal peptide" evidence="1">
    <location>
        <begin position="1"/>
        <end position="21"/>
    </location>
</feature>
<dbReference type="Proteomes" id="UP000254134">
    <property type="component" value="Unassembled WGS sequence"/>
</dbReference>